<organism evidence="1 2">
    <name type="scientific">Phyllosticta citricarpa</name>
    <dbReference type="NCBI Taxonomy" id="55181"/>
    <lineage>
        <taxon>Eukaryota</taxon>
        <taxon>Fungi</taxon>
        <taxon>Dikarya</taxon>
        <taxon>Ascomycota</taxon>
        <taxon>Pezizomycotina</taxon>
        <taxon>Dothideomycetes</taxon>
        <taxon>Dothideomycetes incertae sedis</taxon>
        <taxon>Botryosphaeriales</taxon>
        <taxon>Phyllostictaceae</taxon>
        <taxon>Phyllosticta</taxon>
    </lineage>
</organism>
<comment type="caution">
    <text evidence="1">The sequence shown here is derived from an EMBL/GenBank/DDBJ whole genome shotgun (WGS) entry which is preliminary data.</text>
</comment>
<keyword evidence="2" id="KW-1185">Reference proteome</keyword>
<gene>
    <name evidence="1" type="ORF">IWX46DRAFT_656263</name>
</gene>
<protein>
    <submittedName>
        <fullName evidence="1">Uncharacterized protein</fullName>
    </submittedName>
</protein>
<sequence length="297" mass="33273">RKSPFVPSQQLAYPQKRGYEQVSHKHPKLTIPHTMSASLQHSYIEDAPHEYGKYIAINWTTPAGKAHTIQAIPTALLMQFSPGIKQLLTQLPKEHNIKALNFGITALDPNAAGFVLGQLRWSMTTGTPLNFSCRTAHTLERRLQTYKALHVLDIFPFHRTLRKALLNDVYQMTPLSSAAVIREICTNHADDWGFTSSLLANVALRVSSGECRSDVWDCFRRAVADAKDARLEQRFQAALRTVVENGNRAHRNTCDAVGSKAVPRLAQKPSQLPSQVTETDEAQRFLNSESALFDDEE</sequence>
<dbReference type="Proteomes" id="UP001365128">
    <property type="component" value="Unassembled WGS sequence"/>
</dbReference>
<accession>A0ABR1MGD3</accession>
<feature type="non-terminal residue" evidence="1">
    <location>
        <position position="1"/>
    </location>
</feature>
<evidence type="ECO:0000313" key="2">
    <source>
        <dbReference type="Proteomes" id="UP001365128"/>
    </source>
</evidence>
<name>A0ABR1MGD3_9PEZI</name>
<proteinExistence type="predicted"/>
<reference evidence="1 2" key="1">
    <citation type="submission" date="2024-04" db="EMBL/GenBank/DDBJ databases">
        <title>Phyllosticta paracitricarpa is synonymous to the EU quarantine fungus P. citricarpa based on phylogenomic analyses.</title>
        <authorList>
            <consortium name="Lawrence Berkeley National Laboratory"/>
            <person name="Van Ingen-Buijs V.A."/>
            <person name="Van Westerhoven A.C."/>
            <person name="Haridas S."/>
            <person name="Skiadas P."/>
            <person name="Martin F."/>
            <person name="Groenewald J.Z."/>
            <person name="Crous P.W."/>
            <person name="Seidl M.F."/>
        </authorList>
    </citation>
    <scope>NUCLEOTIDE SEQUENCE [LARGE SCALE GENOMIC DNA]</scope>
    <source>
        <strain evidence="1 2">CBS 122670</strain>
    </source>
</reference>
<evidence type="ECO:0000313" key="1">
    <source>
        <dbReference type="EMBL" id="KAK7547076.1"/>
    </source>
</evidence>
<dbReference type="EMBL" id="JBBPDW010000013">
    <property type="protein sequence ID" value="KAK7547076.1"/>
    <property type="molecule type" value="Genomic_DNA"/>
</dbReference>